<keyword evidence="4 10" id="KW-1003">Cell membrane</keyword>
<evidence type="ECO:0000256" key="10">
    <source>
        <dbReference type="PIRNR" id="PIRNR003097"/>
    </source>
</evidence>
<evidence type="ECO:0000259" key="13">
    <source>
        <dbReference type="Pfam" id="PF18075"/>
    </source>
</evidence>
<dbReference type="InterPro" id="IPR004513">
    <property type="entry name" value="FtsX"/>
</dbReference>
<dbReference type="NCBIfam" id="NF038347">
    <property type="entry name" value="FtsX_Gpos"/>
    <property type="match status" value="1"/>
</dbReference>
<evidence type="ECO:0000259" key="12">
    <source>
        <dbReference type="Pfam" id="PF02687"/>
    </source>
</evidence>
<evidence type="ECO:0000313" key="14">
    <source>
        <dbReference type="EMBL" id="MBC5736506.1"/>
    </source>
</evidence>
<evidence type="ECO:0000256" key="3">
    <source>
        <dbReference type="ARBA" id="ARBA00021907"/>
    </source>
</evidence>
<dbReference type="PANTHER" id="PTHR47755">
    <property type="entry name" value="CELL DIVISION PROTEIN FTSX"/>
    <property type="match status" value="1"/>
</dbReference>
<dbReference type="PROSITE" id="PS51257">
    <property type="entry name" value="PROKAR_LIPOPROTEIN"/>
    <property type="match status" value="1"/>
</dbReference>
<gene>
    <name evidence="14" type="ORF">H8S62_05730</name>
</gene>
<dbReference type="Pfam" id="PF18075">
    <property type="entry name" value="FtsX_ECD"/>
    <property type="match status" value="1"/>
</dbReference>
<evidence type="ECO:0000313" key="15">
    <source>
        <dbReference type="Proteomes" id="UP000607645"/>
    </source>
</evidence>
<sequence length="299" mass="32824">MRQRFNFTYFLSEGFHSIFTHGLMSFAAVCMIVACLLIMGSFSLVAVNVGGMLGDLEQQNEFFAFVDETYSQQQVMDLKTRLEQVPNVKEVTFTSKSQAKEDFAEKYEGTENAAMFQDLPDEVYRDRFGIKVVSIEQFGATVKAVEEVEGVVNTRAESEVANGFVVVRNVASGVAVILVVMLVVMSLFIIANTIKLGTFTRRDEIAIMKMCGATNGFVRWPFVFEGMLLGLAGAVLAFFLQWGVYGLIGQAITSSDTIRLITVIPFKNMALEVLGVFAGTGLVVGVGGSMVAIRKFLQV</sequence>
<feature type="transmembrane region" description="Helical" evidence="11">
    <location>
        <begin position="170"/>
        <end position="194"/>
    </location>
</feature>
<evidence type="ECO:0000256" key="4">
    <source>
        <dbReference type="ARBA" id="ARBA00022475"/>
    </source>
</evidence>
<protein>
    <recommendedName>
        <fullName evidence="3 10">Cell division protein FtsX</fullName>
    </recommendedName>
</protein>
<evidence type="ECO:0000256" key="5">
    <source>
        <dbReference type="ARBA" id="ARBA00022618"/>
    </source>
</evidence>
<dbReference type="InterPro" id="IPR058204">
    <property type="entry name" value="FtsX_firmicutes-type"/>
</dbReference>
<dbReference type="EMBL" id="JACOPQ010000003">
    <property type="protein sequence ID" value="MBC5736506.1"/>
    <property type="molecule type" value="Genomic_DNA"/>
</dbReference>
<dbReference type="RefSeq" id="WP_155148204.1">
    <property type="nucleotide sequence ID" value="NZ_JACOPQ010000003.1"/>
</dbReference>
<comment type="caution">
    <text evidence="14">The sequence shown here is derived from an EMBL/GenBank/DDBJ whole genome shotgun (WGS) entry which is preliminary data.</text>
</comment>
<name>A0A8J6MC58_9FIRM</name>
<dbReference type="PIRSF" id="PIRSF003097">
    <property type="entry name" value="FtsX"/>
    <property type="match status" value="1"/>
</dbReference>
<keyword evidence="6 11" id="KW-0812">Transmembrane</keyword>
<dbReference type="PANTHER" id="PTHR47755:SF1">
    <property type="entry name" value="CELL DIVISION PROTEIN FTSX"/>
    <property type="match status" value="1"/>
</dbReference>
<comment type="similarity">
    <text evidence="2 10">Belongs to the ABC-4 integral membrane protein family. FtsX subfamily.</text>
</comment>
<accession>A0A8J6MC58</accession>
<keyword evidence="7 11" id="KW-1133">Transmembrane helix</keyword>
<feature type="domain" description="FtsX extracellular" evidence="13">
    <location>
        <begin position="63"/>
        <end position="151"/>
    </location>
</feature>
<dbReference type="Proteomes" id="UP000607645">
    <property type="component" value="Unassembled WGS sequence"/>
</dbReference>
<evidence type="ECO:0000256" key="8">
    <source>
        <dbReference type="ARBA" id="ARBA00023136"/>
    </source>
</evidence>
<dbReference type="GO" id="GO:0005886">
    <property type="term" value="C:plasma membrane"/>
    <property type="evidence" value="ECO:0007669"/>
    <property type="project" value="UniProtKB-SubCell"/>
</dbReference>
<dbReference type="InterPro" id="IPR003838">
    <property type="entry name" value="ABC3_permease_C"/>
</dbReference>
<feature type="transmembrane region" description="Helical" evidence="11">
    <location>
        <begin position="21"/>
        <end position="47"/>
    </location>
</feature>
<keyword evidence="8 10" id="KW-0472">Membrane</keyword>
<evidence type="ECO:0000256" key="6">
    <source>
        <dbReference type="ARBA" id="ARBA00022692"/>
    </source>
</evidence>
<feature type="transmembrane region" description="Helical" evidence="11">
    <location>
        <begin position="228"/>
        <end position="248"/>
    </location>
</feature>
<feature type="domain" description="ABC3 transporter permease C-terminal" evidence="12">
    <location>
        <begin position="177"/>
        <end position="297"/>
    </location>
</feature>
<comment type="subcellular location">
    <subcellularLocation>
        <location evidence="1">Cell membrane</location>
        <topology evidence="1">Multi-pass membrane protein</topology>
    </subcellularLocation>
</comment>
<keyword evidence="9 10" id="KW-0131">Cell cycle</keyword>
<dbReference type="AlphaFoldDB" id="A0A8J6MC58"/>
<feature type="transmembrane region" description="Helical" evidence="11">
    <location>
        <begin position="269"/>
        <end position="293"/>
    </location>
</feature>
<organism evidence="14 15">
    <name type="scientific">Lawsonibacter faecis</name>
    <dbReference type="NCBI Taxonomy" id="2763052"/>
    <lineage>
        <taxon>Bacteria</taxon>
        <taxon>Bacillati</taxon>
        <taxon>Bacillota</taxon>
        <taxon>Clostridia</taxon>
        <taxon>Eubacteriales</taxon>
        <taxon>Oscillospiraceae</taxon>
        <taxon>Lawsonibacter</taxon>
    </lineage>
</organism>
<evidence type="ECO:0000256" key="1">
    <source>
        <dbReference type="ARBA" id="ARBA00004651"/>
    </source>
</evidence>
<proteinExistence type="inferred from homology"/>
<comment type="function">
    <text evidence="10">Part of the ABC transporter FtsEX involved in asymmetric cellular division facilitating the initiation of sporulation.</text>
</comment>
<evidence type="ECO:0000256" key="11">
    <source>
        <dbReference type="SAM" id="Phobius"/>
    </source>
</evidence>
<evidence type="ECO:0000256" key="9">
    <source>
        <dbReference type="ARBA" id="ARBA00023306"/>
    </source>
</evidence>
<evidence type="ECO:0000256" key="2">
    <source>
        <dbReference type="ARBA" id="ARBA00007379"/>
    </source>
</evidence>
<dbReference type="Gene3D" id="3.30.70.3040">
    <property type="match status" value="1"/>
</dbReference>
<keyword evidence="5 10" id="KW-0132">Cell division</keyword>
<dbReference type="Pfam" id="PF02687">
    <property type="entry name" value="FtsX"/>
    <property type="match status" value="1"/>
</dbReference>
<dbReference type="GO" id="GO:0051301">
    <property type="term" value="P:cell division"/>
    <property type="evidence" value="ECO:0007669"/>
    <property type="project" value="UniProtKB-KW"/>
</dbReference>
<reference evidence="14" key="1">
    <citation type="submission" date="2020-08" db="EMBL/GenBank/DDBJ databases">
        <title>Genome public.</title>
        <authorList>
            <person name="Liu C."/>
            <person name="Sun Q."/>
        </authorList>
    </citation>
    <scope>NUCLEOTIDE SEQUENCE</scope>
    <source>
        <strain evidence="14">NSJ-52</strain>
    </source>
</reference>
<evidence type="ECO:0000256" key="7">
    <source>
        <dbReference type="ARBA" id="ARBA00022989"/>
    </source>
</evidence>
<dbReference type="InterPro" id="IPR040690">
    <property type="entry name" value="FtsX_ECD"/>
</dbReference>
<keyword evidence="15" id="KW-1185">Reference proteome</keyword>